<reference evidence="7" key="4">
    <citation type="submission" date="2021-06" db="EMBL/GenBank/DDBJ databases">
        <title>Collection of gut derived symbiotic bacterial strains cultured from healthy donors.</title>
        <authorList>
            <person name="Lin H."/>
            <person name="Littmann E."/>
            <person name="Pamer E.G."/>
        </authorList>
    </citation>
    <scope>NUCLEOTIDE SEQUENCE</scope>
    <source>
        <strain evidence="7">MSK.6.33</strain>
    </source>
</reference>
<evidence type="ECO:0000313" key="4">
    <source>
        <dbReference type="EMBL" id="ALK84944.1"/>
    </source>
</evidence>
<dbReference type="PATRIC" id="fig|821.40.peg.2812"/>
<dbReference type="EMBL" id="WDAL01000033">
    <property type="protein sequence ID" value="KAB6632779.1"/>
    <property type="molecule type" value="Genomic_DNA"/>
</dbReference>
<accession>A0A0P0LHM2</accession>
<keyword evidence="1 4" id="KW-0808">Transferase</keyword>
<dbReference type="PANTHER" id="PTHR46401:SF2">
    <property type="entry name" value="GLYCOSYLTRANSFERASE WBBK-RELATED"/>
    <property type="match status" value="1"/>
</dbReference>
<dbReference type="AlphaFoldDB" id="A0A0P0LHM2"/>
<dbReference type="PANTHER" id="PTHR46401">
    <property type="entry name" value="GLYCOSYLTRANSFERASE WBBK-RELATED"/>
    <property type="match status" value="1"/>
</dbReference>
<evidence type="ECO:0000313" key="6">
    <source>
        <dbReference type="EMBL" id="KAB6632779.1"/>
    </source>
</evidence>
<feature type="domain" description="Glycosyl transferase family 1" evidence="2">
    <location>
        <begin position="153"/>
        <end position="303"/>
    </location>
</feature>
<evidence type="ECO:0000313" key="8">
    <source>
        <dbReference type="Proteomes" id="UP000061587"/>
    </source>
</evidence>
<gene>
    <name evidence="4" type="ORF">BvMPK_2347</name>
    <name evidence="5" type="ORF">GAS37_06380</name>
    <name evidence="6" type="ORF">GAY12_15930</name>
    <name evidence="7" type="ORF">KTG10_04655</name>
</gene>
<proteinExistence type="predicted"/>
<name>A0A0P0LHM2_PHOVU</name>
<evidence type="ECO:0000313" key="10">
    <source>
        <dbReference type="Proteomes" id="UP000470332"/>
    </source>
</evidence>
<feature type="domain" description="Glycosyltransferase subfamily 4-like N-terminal" evidence="3">
    <location>
        <begin position="75"/>
        <end position="150"/>
    </location>
</feature>
<evidence type="ECO:0000313" key="5">
    <source>
        <dbReference type="EMBL" id="KAB3863946.1"/>
    </source>
</evidence>
<reference evidence="9 10" key="3">
    <citation type="journal article" date="2019" name="Nat. Med.">
        <title>A library of human gut bacterial isolates paired with longitudinal multiomics data enables mechanistic microbiome research.</title>
        <authorList>
            <person name="Poyet M."/>
            <person name="Groussin M."/>
            <person name="Gibbons S.M."/>
            <person name="Avila-Pacheco J."/>
            <person name="Jiang X."/>
            <person name="Kearney S.M."/>
            <person name="Perrotta A.R."/>
            <person name="Berdy B."/>
            <person name="Zhao S."/>
            <person name="Lieberman T.D."/>
            <person name="Swanson P.K."/>
            <person name="Smith M."/>
            <person name="Roesemann S."/>
            <person name="Alexander J.E."/>
            <person name="Rich S.A."/>
            <person name="Livny J."/>
            <person name="Vlamakis H."/>
            <person name="Clish C."/>
            <person name="Bullock K."/>
            <person name="Deik A."/>
            <person name="Scott J."/>
            <person name="Pierce K.A."/>
            <person name="Xavier R.J."/>
            <person name="Alm E.J."/>
        </authorList>
    </citation>
    <scope>NUCLEOTIDE SEQUENCE [LARGE SCALE GENOMIC DNA]</scope>
    <source>
        <strain evidence="5 10">BIOML-A9</strain>
        <strain evidence="6 9">BIOML-A98</strain>
    </source>
</reference>
<protein>
    <submittedName>
        <fullName evidence="4">Glycosyl transferase family protein</fullName>
    </submittedName>
    <submittedName>
        <fullName evidence="5">Glycosyltransferase family 4 protein</fullName>
    </submittedName>
</protein>
<dbReference type="Proteomes" id="UP000470332">
    <property type="component" value="Unassembled WGS sequence"/>
</dbReference>
<dbReference type="EMBL" id="JAHPYS010000006">
    <property type="protein sequence ID" value="MBU9138048.1"/>
    <property type="molecule type" value="Genomic_DNA"/>
</dbReference>
<dbReference type="Gene3D" id="3.40.50.2000">
    <property type="entry name" value="Glycogen Phosphorylase B"/>
    <property type="match status" value="2"/>
</dbReference>
<evidence type="ECO:0000259" key="2">
    <source>
        <dbReference type="Pfam" id="PF00534"/>
    </source>
</evidence>
<dbReference type="CDD" id="cd03809">
    <property type="entry name" value="GT4_MtfB-like"/>
    <property type="match status" value="1"/>
</dbReference>
<dbReference type="InterPro" id="IPR001296">
    <property type="entry name" value="Glyco_trans_1"/>
</dbReference>
<dbReference type="Proteomes" id="UP000061587">
    <property type="component" value="Chromosome"/>
</dbReference>
<dbReference type="Pfam" id="PF13439">
    <property type="entry name" value="Glyco_transf_4"/>
    <property type="match status" value="1"/>
</dbReference>
<evidence type="ECO:0000259" key="3">
    <source>
        <dbReference type="Pfam" id="PF13439"/>
    </source>
</evidence>
<evidence type="ECO:0000313" key="7">
    <source>
        <dbReference type="EMBL" id="MBU9138048.1"/>
    </source>
</evidence>
<dbReference type="Pfam" id="PF00534">
    <property type="entry name" value="Glycos_transf_1"/>
    <property type="match status" value="1"/>
</dbReference>
<dbReference type="GO" id="GO:0016757">
    <property type="term" value="F:glycosyltransferase activity"/>
    <property type="evidence" value="ECO:0007669"/>
    <property type="project" value="InterPro"/>
</dbReference>
<dbReference type="InterPro" id="IPR028098">
    <property type="entry name" value="Glyco_trans_4-like_N"/>
</dbReference>
<dbReference type="SUPFAM" id="SSF53756">
    <property type="entry name" value="UDP-Glycosyltransferase/glycogen phosphorylase"/>
    <property type="match status" value="1"/>
</dbReference>
<sequence>MNVNYFFRNNKAGFSIGTVFKTIVNEAEKYIEISSFYLPSPSASILSILQNGIYALHKSHKGEINHITGDAHYLLYFLNSKKTIITVHDIMYYSYLSGIKKKIWKFLYIDSLKKATKIVFISEFAKQQILNHISLDESKMTVIPNPVDPTFKKSPKDFNQHKPRILHIGTLSRKNLNRSICALEGINCHLRIIGNIDETTKKLLLEKGIEYSCNSNLTHRQIVDEYCKADIINFPSLFEGFGMPIIEGQAIGRVVVTSNIPPMIDIAGDGAAIVDPYSVDSIHHIYSKIITDNNYRNNIITKGLKNAERFKVETIAKLYLNIYNQIEIEK</sequence>
<dbReference type="Proteomes" id="UP000462015">
    <property type="component" value="Unassembled WGS sequence"/>
</dbReference>
<dbReference type="EMBL" id="WCXA01000010">
    <property type="protein sequence ID" value="KAB3863946.1"/>
    <property type="molecule type" value="Genomic_DNA"/>
</dbReference>
<dbReference type="RefSeq" id="WP_057099085.1">
    <property type="nucleotide sequence ID" value="NZ_JABDSF010000093.1"/>
</dbReference>
<evidence type="ECO:0000313" key="9">
    <source>
        <dbReference type="Proteomes" id="UP000462015"/>
    </source>
</evidence>
<reference evidence="4 8" key="2">
    <citation type="journal article" date="2016" name="Genome Biol. Evol.">
        <title>Extensive mobilome-driven genome diversification in mouse gut-associated Bacteroides vulgatus mpk.</title>
        <authorList>
            <person name="Lange A."/>
            <person name="Beier S."/>
            <person name="Steimle A."/>
            <person name="Autenrieth I.B."/>
            <person name="Huson D.H."/>
            <person name="Frick J.S."/>
        </authorList>
    </citation>
    <scope>NUCLEOTIDE SEQUENCE [LARGE SCALE GENOMIC DNA]</scope>
    <source>
        <strain evidence="8">mpk</strain>
        <strain evidence="4">Mpk</strain>
    </source>
</reference>
<dbReference type="EMBL" id="CP013020">
    <property type="protein sequence ID" value="ALK84944.1"/>
    <property type="molecule type" value="Genomic_DNA"/>
</dbReference>
<evidence type="ECO:0000256" key="1">
    <source>
        <dbReference type="ARBA" id="ARBA00022679"/>
    </source>
</evidence>
<dbReference type="Proteomes" id="UP000736888">
    <property type="component" value="Unassembled WGS sequence"/>
</dbReference>
<reference evidence="8" key="1">
    <citation type="submission" date="2015-10" db="EMBL/GenBank/DDBJ databases">
        <title>Extensive mobilome-driven genome diversification in gut-associated Bacteroides vulgatus mpk.</title>
        <authorList>
            <person name="Beier S."/>
            <person name="Lange A."/>
            <person name="Huson D.H."/>
            <person name="Frick J.-S."/>
            <person name="Autenrieth I.B."/>
        </authorList>
    </citation>
    <scope>NUCLEOTIDE SEQUENCE [LARGE SCALE GENOMIC DNA]</scope>
    <source>
        <strain evidence="8">mpk</strain>
    </source>
</reference>
<organism evidence="4 8">
    <name type="scientific">Phocaeicola vulgatus</name>
    <name type="common">Bacteroides vulgatus</name>
    <dbReference type="NCBI Taxonomy" id="821"/>
    <lineage>
        <taxon>Bacteria</taxon>
        <taxon>Pseudomonadati</taxon>
        <taxon>Bacteroidota</taxon>
        <taxon>Bacteroidia</taxon>
        <taxon>Bacteroidales</taxon>
        <taxon>Bacteroidaceae</taxon>
        <taxon>Phocaeicola</taxon>
    </lineage>
</organism>